<dbReference type="Proteomes" id="UP001216390">
    <property type="component" value="Chromosome"/>
</dbReference>
<dbReference type="CDD" id="cd00383">
    <property type="entry name" value="trans_reg_C"/>
    <property type="match status" value="1"/>
</dbReference>
<evidence type="ECO:0000313" key="6">
    <source>
        <dbReference type="Proteomes" id="UP001216390"/>
    </source>
</evidence>
<feature type="region of interest" description="Disordered" evidence="3">
    <location>
        <begin position="1"/>
        <end position="21"/>
    </location>
</feature>
<sequence length="186" mass="20470">MLSRPADPTDPPEGRSTTVTLLRWPAEADRREELAADGRPRLLVVDRGDAPPLVWDDLEDWVRDPADPVEVQTRLQTLAQRSGPTAEAASARPTLDADGIVRWAGRWTSVPPIEARILAPLLDQQGAVVRRQDLIDGAWPDGVASERVLDGRIKHLRGRLRPLGLAIRTVRGIGFLLEEHDEGTPA</sequence>
<dbReference type="Gene3D" id="1.10.10.10">
    <property type="entry name" value="Winged helix-like DNA-binding domain superfamily/Winged helix DNA-binding domain"/>
    <property type="match status" value="1"/>
</dbReference>
<dbReference type="SUPFAM" id="SSF46894">
    <property type="entry name" value="C-terminal effector domain of the bipartite response regulators"/>
    <property type="match status" value="1"/>
</dbReference>
<dbReference type="Pfam" id="PF00486">
    <property type="entry name" value="Trans_reg_C"/>
    <property type="match status" value="1"/>
</dbReference>
<dbReference type="SMART" id="SM00862">
    <property type="entry name" value="Trans_reg_C"/>
    <property type="match status" value="1"/>
</dbReference>
<dbReference type="EMBL" id="CP116942">
    <property type="protein sequence ID" value="WCO68632.1"/>
    <property type="molecule type" value="Genomic_DNA"/>
</dbReference>
<evidence type="ECO:0000256" key="2">
    <source>
        <dbReference type="PROSITE-ProRule" id="PRU01091"/>
    </source>
</evidence>
<dbReference type="InterPro" id="IPR001867">
    <property type="entry name" value="OmpR/PhoB-type_DNA-bd"/>
</dbReference>
<dbReference type="InterPro" id="IPR036388">
    <property type="entry name" value="WH-like_DNA-bd_sf"/>
</dbReference>
<dbReference type="KEGG" id="ima:PO878_07805"/>
<dbReference type="PROSITE" id="PS51755">
    <property type="entry name" value="OMPR_PHOB"/>
    <property type="match status" value="1"/>
</dbReference>
<feature type="DNA-binding region" description="OmpR/PhoB-type" evidence="2">
    <location>
        <begin position="83"/>
        <end position="179"/>
    </location>
</feature>
<reference evidence="5" key="1">
    <citation type="submission" date="2023-01" db="EMBL/GenBank/DDBJ databases">
        <title>The diversity of Class Acidimicrobiia in South China Sea sediment environments and the proposal of Iamia marina sp. nov., a novel species of the genus Iamia.</title>
        <authorList>
            <person name="He Y."/>
            <person name="Tian X."/>
        </authorList>
    </citation>
    <scope>NUCLEOTIDE SEQUENCE</scope>
    <source>
        <strain evidence="5">DSM 19957</strain>
    </source>
</reference>
<gene>
    <name evidence="5" type="ORF">PO878_07805</name>
</gene>
<dbReference type="InterPro" id="IPR016032">
    <property type="entry name" value="Sig_transdc_resp-reg_C-effctor"/>
</dbReference>
<dbReference type="GO" id="GO:0000160">
    <property type="term" value="P:phosphorelay signal transduction system"/>
    <property type="evidence" value="ECO:0007669"/>
    <property type="project" value="InterPro"/>
</dbReference>
<feature type="domain" description="OmpR/PhoB-type" evidence="4">
    <location>
        <begin position="83"/>
        <end position="179"/>
    </location>
</feature>
<dbReference type="GO" id="GO:0003677">
    <property type="term" value="F:DNA binding"/>
    <property type="evidence" value="ECO:0007669"/>
    <property type="project" value="UniProtKB-UniRule"/>
</dbReference>
<protein>
    <submittedName>
        <fullName evidence="5">Winged helix-turn-helix domain-containing protein</fullName>
    </submittedName>
</protein>
<dbReference type="GO" id="GO:0006355">
    <property type="term" value="P:regulation of DNA-templated transcription"/>
    <property type="evidence" value="ECO:0007669"/>
    <property type="project" value="InterPro"/>
</dbReference>
<name>A0AAF0BV92_9ACTN</name>
<proteinExistence type="predicted"/>
<evidence type="ECO:0000313" key="5">
    <source>
        <dbReference type="EMBL" id="WCO68632.1"/>
    </source>
</evidence>
<keyword evidence="6" id="KW-1185">Reference proteome</keyword>
<dbReference type="AlphaFoldDB" id="A0AAF0BV92"/>
<keyword evidence="1 2" id="KW-0238">DNA-binding</keyword>
<accession>A0AAF0BV92</accession>
<organism evidence="5 6">
    <name type="scientific">Iamia majanohamensis</name>
    <dbReference type="NCBI Taxonomy" id="467976"/>
    <lineage>
        <taxon>Bacteria</taxon>
        <taxon>Bacillati</taxon>
        <taxon>Actinomycetota</taxon>
        <taxon>Acidimicrobiia</taxon>
        <taxon>Acidimicrobiales</taxon>
        <taxon>Iamiaceae</taxon>
        <taxon>Iamia</taxon>
    </lineage>
</organism>
<evidence type="ECO:0000259" key="4">
    <source>
        <dbReference type="PROSITE" id="PS51755"/>
    </source>
</evidence>
<evidence type="ECO:0000256" key="1">
    <source>
        <dbReference type="ARBA" id="ARBA00023125"/>
    </source>
</evidence>
<evidence type="ECO:0000256" key="3">
    <source>
        <dbReference type="SAM" id="MobiDB-lite"/>
    </source>
</evidence>
<dbReference type="RefSeq" id="WP_272738148.1">
    <property type="nucleotide sequence ID" value="NZ_CP116942.1"/>
</dbReference>